<keyword evidence="7" id="KW-1185">Reference proteome</keyword>
<keyword evidence="5" id="KW-0067">ATP-binding</keyword>
<dbReference type="SUPFAM" id="SSF56112">
    <property type="entry name" value="Protein kinase-like (PK-like)"/>
    <property type="match status" value="1"/>
</dbReference>
<dbReference type="GO" id="GO:0005829">
    <property type="term" value="C:cytosol"/>
    <property type="evidence" value="ECO:0007669"/>
    <property type="project" value="TreeGrafter"/>
</dbReference>
<dbReference type="WBParaSite" id="ACAC_0001433301-mRNA-1">
    <property type="protein sequence ID" value="ACAC_0001433301-mRNA-1"/>
    <property type="gene ID" value="ACAC_0001433301"/>
</dbReference>
<dbReference type="PANTHER" id="PTHR24353:SF37">
    <property type="entry name" value="CAMP-DEPENDENT PROTEIN KINASE CATALYTIC SUBUNIT PRKX"/>
    <property type="match status" value="1"/>
</dbReference>
<protein>
    <submittedName>
        <fullName evidence="8">Protein kinase domain-containing protein</fullName>
    </submittedName>
</protein>
<dbReference type="Pfam" id="PF00069">
    <property type="entry name" value="Pkinase"/>
    <property type="match status" value="1"/>
</dbReference>
<dbReference type="PANTHER" id="PTHR24353">
    <property type="entry name" value="CYCLIC NUCLEOTIDE-DEPENDENT PROTEIN KINASE"/>
    <property type="match status" value="1"/>
</dbReference>
<evidence type="ECO:0000256" key="3">
    <source>
        <dbReference type="ARBA" id="ARBA00022741"/>
    </source>
</evidence>
<evidence type="ECO:0000259" key="6">
    <source>
        <dbReference type="PROSITE" id="PS50011"/>
    </source>
</evidence>
<feature type="domain" description="Protein kinase" evidence="6">
    <location>
        <begin position="1"/>
        <end position="106"/>
    </location>
</feature>
<dbReference type="GO" id="GO:0004691">
    <property type="term" value="F:cAMP-dependent protein kinase activity"/>
    <property type="evidence" value="ECO:0007669"/>
    <property type="project" value="TreeGrafter"/>
</dbReference>
<proteinExistence type="predicted"/>
<evidence type="ECO:0000256" key="4">
    <source>
        <dbReference type="ARBA" id="ARBA00022777"/>
    </source>
</evidence>
<evidence type="ECO:0000256" key="1">
    <source>
        <dbReference type="ARBA" id="ARBA00022527"/>
    </source>
</evidence>
<dbReference type="SMART" id="SM00220">
    <property type="entry name" value="S_TKc"/>
    <property type="match status" value="1"/>
</dbReference>
<dbReference type="GO" id="GO:0005952">
    <property type="term" value="C:cAMP-dependent protein kinase complex"/>
    <property type="evidence" value="ECO:0007669"/>
    <property type="project" value="TreeGrafter"/>
</dbReference>
<evidence type="ECO:0000256" key="2">
    <source>
        <dbReference type="ARBA" id="ARBA00022679"/>
    </source>
</evidence>
<dbReference type="InterPro" id="IPR011009">
    <property type="entry name" value="Kinase-like_dom_sf"/>
</dbReference>
<accession>A0A0K0DRE4</accession>
<dbReference type="Gene3D" id="1.10.510.10">
    <property type="entry name" value="Transferase(Phosphotransferase) domain 1"/>
    <property type="match status" value="1"/>
</dbReference>
<dbReference type="GO" id="GO:0005524">
    <property type="term" value="F:ATP binding"/>
    <property type="evidence" value="ECO:0007669"/>
    <property type="project" value="UniProtKB-KW"/>
</dbReference>
<reference evidence="7" key="1">
    <citation type="submission" date="2012-09" db="EMBL/GenBank/DDBJ databases">
        <authorList>
            <person name="Martin A.A."/>
        </authorList>
    </citation>
    <scope>NUCLEOTIDE SEQUENCE</scope>
</reference>
<reference evidence="8" key="2">
    <citation type="submission" date="2017-02" db="UniProtKB">
        <authorList>
            <consortium name="WormBaseParasite"/>
        </authorList>
    </citation>
    <scope>IDENTIFICATION</scope>
</reference>
<keyword evidence="3" id="KW-0547">Nucleotide-binding</keyword>
<dbReference type="AlphaFoldDB" id="A0A0K0DRE4"/>
<evidence type="ECO:0000313" key="7">
    <source>
        <dbReference type="Proteomes" id="UP000035642"/>
    </source>
</evidence>
<dbReference type="Proteomes" id="UP000035642">
    <property type="component" value="Unassembled WGS sequence"/>
</dbReference>
<organism evidence="7 8">
    <name type="scientific">Angiostrongylus cantonensis</name>
    <name type="common">Rat lungworm</name>
    <dbReference type="NCBI Taxonomy" id="6313"/>
    <lineage>
        <taxon>Eukaryota</taxon>
        <taxon>Metazoa</taxon>
        <taxon>Ecdysozoa</taxon>
        <taxon>Nematoda</taxon>
        <taxon>Chromadorea</taxon>
        <taxon>Rhabditida</taxon>
        <taxon>Rhabditina</taxon>
        <taxon>Rhabditomorpha</taxon>
        <taxon>Strongyloidea</taxon>
        <taxon>Metastrongylidae</taxon>
        <taxon>Angiostrongylus</taxon>
    </lineage>
</organism>
<dbReference type="InterPro" id="IPR000719">
    <property type="entry name" value="Prot_kinase_dom"/>
</dbReference>
<evidence type="ECO:0000313" key="8">
    <source>
        <dbReference type="WBParaSite" id="ACAC_0001433301-mRNA-1"/>
    </source>
</evidence>
<name>A0A0K0DRE4_ANGCA</name>
<evidence type="ECO:0000256" key="5">
    <source>
        <dbReference type="ARBA" id="ARBA00022840"/>
    </source>
</evidence>
<keyword evidence="4" id="KW-0418">Kinase</keyword>
<keyword evidence="1" id="KW-0723">Serine/threonine-protein kinase</keyword>
<sequence>MFRTYTLCGTPAYLAPESLSRDGHSQSVDWWALGILIYEMLVGHAPFRGNNIVKVYESIMEYKLKFPRNFNSAAKDLVKKLLTVDISTRIGCSTNGVSDILSHKWFQKIDWNDIRQLRI</sequence>
<dbReference type="STRING" id="6313.A0A0K0DRE4"/>
<dbReference type="PROSITE" id="PS50011">
    <property type="entry name" value="PROTEIN_KINASE_DOM"/>
    <property type="match status" value="1"/>
</dbReference>
<keyword evidence="2" id="KW-0808">Transferase</keyword>